<proteinExistence type="predicted"/>
<feature type="compositionally biased region" description="Polar residues" evidence="1">
    <location>
        <begin position="1562"/>
        <end position="1575"/>
    </location>
</feature>
<organism evidence="2 3">
    <name type="scientific">Legionella wadsworthii</name>
    <dbReference type="NCBI Taxonomy" id="28088"/>
    <lineage>
        <taxon>Bacteria</taxon>
        <taxon>Pseudomonadati</taxon>
        <taxon>Pseudomonadota</taxon>
        <taxon>Gammaproteobacteria</taxon>
        <taxon>Legionellales</taxon>
        <taxon>Legionellaceae</taxon>
        <taxon>Legionella</taxon>
    </lineage>
</organism>
<feature type="compositionally biased region" description="Basic and acidic residues" evidence="1">
    <location>
        <begin position="1935"/>
        <end position="1981"/>
    </location>
</feature>
<dbReference type="RefSeq" id="WP_031565203.1">
    <property type="nucleotide sequence ID" value="NZ_CAAAIS010000001.1"/>
</dbReference>
<sequence length="1994" mass="227845">MFDRNEVAPKFSEQIAATREKILKQFQQQIESIDEDQLRPTDSSGKEPFVHFGSNPPQIAAIKKFINALYHAEQAIKKWENLDTSSYSGQVYAVKQAYDGVSHVYNCLALLNDVTPEIQTLVANNYSLLEPIISRAYGMIQEKGWESQFSNVEIMEGAQTIIQKGMPYLSDKESFDPLNSFFKDLGSLIEHVADYDNPTKDKVAQREALKKIAEQFELNPLTKNLSFQSIEESKAMNTFLSWLKTLKESNYDLNEETIKTYVDWANQSLSGMLLFIDRMEQSNYLKNGTLSDLIIPKLDKLANQINLHIELSHLDNLEKVKNSRDFTDLRIEQIHQAQQAIFTLKNQAESSKTASSQFFSILNEKYKGRNLEDIQESDRQVLRVLYAQMQEGMAHANLELDAKIVGVLNQEGPETIPAQGYYSWGVNFVKNSEIDTLIKQEKYVDDFYQDQIRSEEYKFSVHEKARAKFDGNTEELTIEDRVKNRLKGFNQELTSLPQELTQEPLQPYKASHLKNFRGNFAYLQELGLSKKVHDLRKSVTTLSQNSLHETDKAFFKGSPPYPIKLNEPDYIGQIKSLENALYNLELVLDTFEHLERNQSYWQLTRSIIKLGQAAFQVKSNITALPPAIQRTLAPVLENINQVSSSLSDLNTKVDDARIKLSSVKQEQIPEVSKEIDSREKIGERIVQLVNDRKSAYEQMLQVEQKQAASAEFFKILELNSYKSFDQFSKADLITLRNNFAQIQEEISFINLDLANQFVQAINFLESEGEKKPISINITPTQLLKINSNLNSHLNKQHRACDIQIESANHQLEEQGMSALAFLSNAFVVQEQSEIKSDFEKNRAVIPSIPAGGLVPLPNLAQDISDARSNLLKLFQEKLSPVLAEQLRPNTDPREVPFTINVDTEPPQILALKRVINSMYHAEQAARKWNKMQYNPNSLIDQARMITQGLLILSDVNNALSSLRDMGPEVQDLLKNNYEIIQPMIGGIQEWIGSNEWIQQLTGEETGKFATLGSLLGQSINAMRPSIESQSSSKELIDFLIKVPQFMNGVTKKLDGELSEAELLVSQKQQQSMAQFIDVYLQDQSSFTNYIKAGKGVFGLIQLYKQMYAEKDELYSKVAEKHQMFLDEHYPSIITFLTEVEAKNFLKPGTLTTPFAQQMEAYTQKLEYQIKSINEETLFKMPTDLETHQLEILKEVRTSQWEKINHLTSAKNASSVLFQHLEQIKDKKLNELSLEDLKVLRQQFAILQDSLSVVDFETSNLLVEQLNQLETIGPQSNTSYLTVSQLLETKNKLDIHLRRQTASTQLQLDVIHQAMKSLGSVAEHALSPQQIEKETNNIKKQQVLIPEPGHLKQTQATLEVTVKNYLQSIQEVKLSTRLHSLAEEFTRMSQSTLSDKLIQRLGDQSKEGLYTIDENDPLVVNQLKIVNNAFVKLELSVKILEGMRHDESILTQGIALLAIAEDAQQLTEEITKLSPDIQQQCQSVMAQVSNVKQYIASLQNNTKSILSTSTTEITADKSTADETTIYYQNISDKISKVATVLDNILSKIQSQYPQLPPEAPNPSVATEQSLSEKPTQNPMGLKYVIKQFSELLVKIKQTGQESNQVLTQNLISLKERAYEELFLLSQMEDDLYLNPGTLTSGALKNINELFQAASLELDTMQFEQKLKLTDEYHYIQILIQKSQDELARLERKTMENPSNREMALQRQIKEDKLEHWLRIQSNLPNEVQTKAGLVEHQFEVLIRQAASNSGIENPFIRKHFEDDLRKVFAKEKGRITALPDKAVIPELNNVVNQFSKENIAKYQLVSRSSNLFSKFHLSLSEDHKQTKEYIEKQIHYLNGEKKTGDEYSIDKRVDRVQRLTSDAEFKKNVYGVKEGLGFFKKLELLVEAFKKTINNNPKDEEKLSINKEYKNTYMRFKDTYKQLKMQTFVESVIKEAPHEEEKESHKSQQFKEELAKDKKAFEHQKETAQSIIEEHVKSKFSSEDDSQTPMASPAA</sequence>
<protein>
    <submittedName>
        <fullName evidence="2">Protein SdhB</fullName>
    </submittedName>
</protein>
<dbReference type="EMBL" id="UGPB01000001">
    <property type="protein sequence ID" value="STY29628.1"/>
    <property type="molecule type" value="Genomic_DNA"/>
</dbReference>
<dbReference type="STRING" id="1122170.GCA_000701265_00660"/>
<evidence type="ECO:0000256" key="1">
    <source>
        <dbReference type="SAM" id="MobiDB-lite"/>
    </source>
</evidence>
<keyword evidence="3" id="KW-1185">Reference proteome</keyword>
<reference evidence="2 3" key="1">
    <citation type="submission" date="2018-06" db="EMBL/GenBank/DDBJ databases">
        <authorList>
            <consortium name="Pathogen Informatics"/>
            <person name="Doyle S."/>
        </authorList>
    </citation>
    <scope>NUCLEOTIDE SEQUENCE [LARGE SCALE GENOMIC DNA]</scope>
    <source>
        <strain evidence="2 3">NCTC11532</strain>
    </source>
</reference>
<feature type="region of interest" description="Disordered" evidence="1">
    <location>
        <begin position="1551"/>
        <end position="1575"/>
    </location>
</feature>
<evidence type="ECO:0000313" key="2">
    <source>
        <dbReference type="EMBL" id="STY29628.1"/>
    </source>
</evidence>
<gene>
    <name evidence="2" type="ORF">NCTC11532_01826</name>
</gene>
<evidence type="ECO:0000313" key="3">
    <source>
        <dbReference type="Proteomes" id="UP000255297"/>
    </source>
</evidence>
<accession>A0A378LUX5</accession>
<feature type="region of interest" description="Disordered" evidence="1">
    <location>
        <begin position="1935"/>
        <end position="1994"/>
    </location>
</feature>
<name>A0A378LUX5_9GAMM</name>
<dbReference type="OrthoDB" id="5631823at2"/>
<dbReference type="Proteomes" id="UP000255297">
    <property type="component" value="Unassembled WGS sequence"/>
</dbReference>